<keyword evidence="2" id="KW-0812">Transmembrane</keyword>
<proteinExistence type="inferred from homology"/>
<feature type="transmembrane region" description="Helical" evidence="2">
    <location>
        <begin position="793"/>
        <end position="813"/>
    </location>
</feature>
<evidence type="ECO:0000259" key="3">
    <source>
        <dbReference type="PROSITE" id="PS50156"/>
    </source>
</evidence>
<feature type="transmembrane region" description="Helical" evidence="2">
    <location>
        <begin position="825"/>
        <end position="849"/>
    </location>
</feature>
<dbReference type="AlphaFoldDB" id="A0ABD2JCJ1"/>
<dbReference type="InterPro" id="IPR051697">
    <property type="entry name" value="Patched_domain-protein"/>
</dbReference>
<feature type="domain" description="SSD" evidence="3">
    <location>
        <begin position="248"/>
        <end position="422"/>
    </location>
</feature>
<feature type="transmembrane region" description="Helical" evidence="2">
    <location>
        <begin position="734"/>
        <end position="754"/>
    </location>
</feature>
<dbReference type="Proteomes" id="UP001620626">
    <property type="component" value="Unassembled WGS sequence"/>
</dbReference>
<sequence>MALGLLANRFGLLGAFVGKYAISSVLITLALLMPSLITAFFWVKFEVGLDEGFVPENAPSRREISAQKEFFGETNRSKEWYMALIGVAKAPEGNMLQADHFGELSAFYDRVTQHTVIRGPRGNFTYAQICAPLCEINDQLQKLMDNVWMKMLGQVQMRYPVSRVFGYDVNIGKHVFDRTVDESGELIGAKFVAFYFASFSREEHREKELELFEQAVEREAEKHNARKDRRVELIAHGSNTVAKEMARGVLDAATNKLIGLALSVLSYLALHSFAGWFCDGALGRRFLLALLSLCLPVLSLLASVGFISVLGFSVSFIFFTSPLLLFSFLLIANVTFQFTSAWCRLLNESRRKHFSASERLASTFDQIGTSFLSVHLPPIFAFLLLFCFLPAHNYRILALFLAFLHINSALLQVFLFAPFLALLCHQNSAHFRFENGNSNAPILGLSPKEEMVKSPTISKELPNVETKTKLGKEPIRDLGTNGIGREKGQQQKGGRRNAKRTLRQCFAYPLGVFLSSLPGKCVVLCASALLLWLSLARGVPLLSNGMDYRRLLPDDSAALRGFDLMDAIWMDFLQILYIIRRPPNFEDAKQFSKFKEFLSAATSMPQAIAPRAHQSWLFDYFRDQLGSDLFTQLSSSKHSSESGVNMTKFGSFINGFPYRAWRSGVHFTLREGQRSPSIEQMVVLVAYNGTRGLIGKRSLISQCRAVAKRFPGFLISVFDTDSRTADIMNTIEPFVWRSLFALVGSAFLVSLLVFHHFFYSFLYAFSSAFVFINLFGIGHFLGFQFDLLTAPSAVLIGVFSVHIGAHFLAEYVANWAKEDRLQRSLNCSLQIVATVAVLCVLAVLPSFFLGHVPFFVLSARLFLLGLSLAIWLCAFLLPTLASFAPMN</sequence>
<feature type="transmembrane region" description="Helical" evidence="2">
    <location>
        <begin position="761"/>
        <end position="781"/>
    </location>
</feature>
<organism evidence="4 5">
    <name type="scientific">Heterodera trifolii</name>
    <dbReference type="NCBI Taxonomy" id="157864"/>
    <lineage>
        <taxon>Eukaryota</taxon>
        <taxon>Metazoa</taxon>
        <taxon>Ecdysozoa</taxon>
        <taxon>Nematoda</taxon>
        <taxon>Chromadorea</taxon>
        <taxon>Rhabditida</taxon>
        <taxon>Tylenchina</taxon>
        <taxon>Tylenchomorpha</taxon>
        <taxon>Tylenchoidea</taxon>
        <taxon>Heteroderidae</taxon>
        <taxon>Heteroderinae</taxon>
        <taxon>Heterodera</taxon>
    </lineage>
</organism>
<feature type="transmembrane region" description="Helical" evidence="2">
    <location>
        <begin position="367"/>
        <end position="391"/>
    </location>
</feature>
<dbReference type="SUPFAM" id="SSF82866">
    <property type="entry name" value="Multidrug efflux transporter AcrB transmembrane domain"/>
    <property type="match status" value="2"/>
</dbReference>
<feature type="transmembrane region" description="Helical" evidence="2">
    <location>
        <begin position="397"/>
        <end position="423"/>
    </location>
</feature>
<comment type="caution">
    <text evidence="4">The sequence shown here is derived from an EMBL/GenBank/DDBJ whole genome shotgun (WGS) entry which is preliminary data.</text>
</comment>
<dbReference type="PROSITE" id="PS50156">
    <property type="entry name" value="SSD"/>
    <property type="match status" value="1"/>
</dbReference>
<evidence type="ECO:0000313" key="4">
    <source>
        <dbReference type="EMBL" id="KAL3088331.1"/>
    </source>
</evidence>
<dbReference type="InterPro" id="IPR000731">
    <property type="entry name" value="SSD"/>
</dbReference>
<protein>
    <recommendedName>
        <fullName evidence="3">SSD domain-containing protein</fullName>
    </recommendedName>
</protein>
<name>A0ABD2JCJ1_9BILA</name>
<keyword evidence="2" id="KW-1133">Transmembrane helix</keyword>
<feature type="transmembrane region" description="Helical" evidence="2">
    <location>
        <begin position="286"/>
        <end position="319"/>
    </location>
</feature>
<dbReference type="EMBL" id="JBICBT010001002">
    <property type="protein sequence ID" value="KAL3088331.1"/>
    <property type="molecule type" value="Genomic_DNA"/>
</dbReference>
<evidence type="ECO:0000313" key="5">
    <source>
        <dbReference type="Proteomes" id="UP001620626"/>
    </source>
</evidence>
<reference evidence="4 5" key="1">
    <citation type="submission" date="2024-10" db="EMBL/GenBank/DDBJ databases">
        <authorList>
            <person name="Kim D."/>
        </authorList>
    </citation>
    <scope>NUCLEOTIDE SEQUENCE [LARGE SCALE GENOMIC DNA]</scope>
    <source>
        <strain evidence="4">BH-2024</strain>
    </source>
</reference>
<dbReference type="Gene3D" id="1.20.1640.10">
    <property type="entry name" value="Multidrug efflux transporter AcrB transmembrane domain"/>
    <property type="match status" value="2"/>
</dbReference>
<accession>A0ABD2JCJ1</accession>
<dbReference type="PANTHER" id="PTHR10796">
    <property type="entry name" value="PATCHED-RELATED"/>
    <property type="match status" value="1"/>
</dbReference>
<evidence type="ECO:0000256" key="1">
    <source>
        <dbReference type="ARBA" id="ARBA00005585"/>
    </source>
</evidence>
<dbReference type="PANTHER" id="PTHR10796:SF189">
    <property type="entry name" value="SSD DOMAIN-CONTAINING PROTEIN"/>
    <property type="match status" value="1"/>
</dbReference>
<evidence type="ECO:0000256" key="2">
    <source>
        <dbReference type="SAM" id="Phobius"/>
    </source>
</evidence>
<feature type="transmembrane region" description="Helical" evidence="2">
    <location>
        <begin position="861"/>
        <end position="884"/>
    </location>
</feature>
<comment type="similarity">
    <text evidence="1">Belongs to the patched family.</text>
</comment>
<feature type="transmembrane region" description="Helical" evidence="2">
    <location>
        <begin position="20"/>
        <end position="43"/>
    </location>
</feature>
<keyword evidence="5" id="KW-1185">Reference proteome</keyword>
<gene>
    <name evidence="4" type="ORF">niasHT_023891</name>
</gene>
<keyword evidence="2" id="KW-0472">Membrane</keyword>